<dbReference type="OrthoDB" id="9813659at2"/>
<dbReference type="RefSeq" id="WP_078807126.1">
    <property type="nucleotide sequence ID" value="NZ_FUXI01000011.1"/>
</dbReference>
<feature type="binding site" evidence="5">
    <location>
        <position position="61"/>
    </location>
    <ligand>
        <name>3-dehydroquinate</name>
        <dbReference type="ChEBI" id="CHEBI:32364"/>
    </ligand>
</feature>
<proteinExistence type="inferred from homology"/>
<dbReference type="AlphaFoldDB" id="A0A1T4MS12"/>
<gene>
    <name evidence="5" type="primary">aroD</name>
    <name evidence="6" type="ORF">SAMN02745116_01193</name>
</gene>
<dbReference type="GO" id="GO:0009073">
    <property type="term" value="P:aromatic amino acid family biosynthetic process"/>
    <property type="evidence" value="ECO:0007669"/>
    <property type="project" value="UniProtKB-KW"/>
</dbReference>
<comment type="function">
    <text evidence="5">Involved in the third step of the chorismate pathway, which leads to the biosynthesis of aromatic amino acids. Catalyzes the cis-dehydration of 3-dehydroquinate (DHQ) and introduces the first double bond of the aromatic ring to yield 3-dehydroshikimate.</text>
</comment>
<comment type="subunit">
    <text evidence="5">Homodimer.</text>
</comment>
<keyword evidence="7" id="KW-1185">Reference proteome</keyword>
<feature type="binding site" evidence="5">
    <location>
        <position position="213"/>
    </location>
    <ligand>
        <name>3-dehydroquinate</name>
        <dbReference type="ChEBI" id="CHEBI:32364"/>
    </ligand>
</feature>
<feature type="active site" description="Proton donor/acceptor" evidence="5">
    <location>
        <position position="120"/>
    </location>
</feature>
<dbReference type="InterPro" id="IPR050146">
    <property type="entry name" value="Type-I_3-dehydroquinase"/>
</dbReference>
<evidence type="ECO:0000256" key="4">
    <source>
        <dbReference type="ARBA" id="ARBA00023270"/>
    </source>
</evidence>
<feature type="active site" description="Schiff-base intermediate with substrate" evidence="5">
    <location>
        <position position="147"/>
    </location>
</feature>
<feature type="binding site" evidence="5">
    <location>
        <begin position="33"/>
        <end position="35"/>
    </location>
    <ligand>
        <name>3-dehydroquinate</name>
        <dbReference type="ChEBI" id="CHEBI:32364"/>
    </ligand>
</feature>
<evidence type="ECO:0000256" key="5">
    <source>
        <dbReference type="HAMAP-Rule" id="MF_00214"/>
    </source>
</evidence>
<dbReference type="EC" id="4.2.1.10" evidence="5"/>
<keyword evidence="3 5" id="KW-0456">Lyase</keyword>
<dbReference type="GO" id="GO:0009423">
    <property type="term" value="P:chorismate biosynthetic process"/>
    <property type="evidence" value="ECO:0007669"/>
    <property type="project" value="UniProtKB-UniRule"/>
</dbReference>
<dbReference type="InterPro" id="IPR013785">
    <property type="entry name" value="Aldolase_TIM"/>
</dbReference>
<dbReference type="HAMAP" id="MF_00214">
    <property type="entry name" value="AroD"/>
    <property type="match status" value="1"/>
</dbReference>
<dbReference type="Pfam" id="PF01487">
    <property type="entry name" value="DHquinase_I"/>
    <property type="match status" value="1"/>
</dbReference>
<accession>A0A1T4MS12</accession>
<evidence type="ECO:0000313" key="6">
    <source>
        <dbReference type="EMBL" id="SJZ69627.1"/>
    </source>
</evidence>
<feature type="binding site" evidence="5">
    <location>
        <position position="190"/>
    </location>
    <ligand>
        <name>3-dehydroquinate</name>
        <dbReference type="ChEBI" id="CHEBI:32364"/>
    </ligand>
</feature>
<sequence>MKTKIIVPIMPKNKTELVALLKQATESQADWIEFRADFYQEVTSLEWATVVSKKPIIFTYRTLSQGGNGTLPTNELFTVLKKAIEVFPIVDIELTFQEDLLKELLDLAKDNGTQTILSLHDFEQTPSEEEILASFVKMENLGSDIAKIAVFPQAEEDVLRMISASQNYHKRPTAKPIISISMGDFGKITRLATYLTHSIATFASITTSSAQGQIPLLLTKEVLLALEGEG</sequence>
<comment type="similarity">
    <text evidence="5">Belongs to the type-I 3-dehydroquinase family.</text>
</comment>
<comment type="catalytic activity">
    <reaction evidence="1 5">
        <text>3-dehydroquinate = 3-dehydroshikimate + H2O</text>
        <dbReference type="Rhea" id="RHEA:21096"/>
        <dbReference type="ChEBI" id="CHEBI:15377"/>
        <dbReference type="ChEBI" id="CHEBI:16630"/>
        <dbReference type="ChEBI" id="CHEBI:32364"/>
        <dbReference type="EC" id="4.2.1.10"/>
    </reaction>
</comment>
<dbReference type="InterPro" id="IPR001381">
    <property type="entry name" value="DHquinase_I"/>
</dbReference>
<comment type="caution">
    <text evidence="5">Lacks conserved residue(s) required for the propagation of feature annotation.</text>
</comment>
<dbReference type="SUPFAM" id="SSF51569">
    <property type="entry name" value="Aldolase"/>
    <property type="match status" value="1"/>
</dbReference>
<dbReference type="GO" id="GO:0008652">
    <property type="term" value="P:amino acid biosynthetic process"/>
    <property type="evidence" value="ECO:0007669"/>
    <property type="project" value="UniProtKB-KW"/>
</dbReference>
<dbReference type="CDD" id="cd00502">
    <property type="entry name" value="DHQase_I"/>
    <property type="match status" value="1"/>
</dbReference>
<dbReference type="UniPathway" id="UPA00053">
    <property type="reaction ID" value="UER00086"/>
</dbReference>
<dbReference type="PANTHER" id="PTHR43699">
    <property type="entry name" value="3-DEHYDROQUINATE DEHYDRATASE"/>
    <property type="match status" value="1"/>
</dbReference>
<protein>
    <recommendedName>
        <fullName evidence="5">3-dehydroquinate dehydratase</fullName>
        <shortName evidence="5">3-dehydroquinase</shortName>
        <ecNumber evidence="5">4.2.1.10</ecNumber>
    </recommendedName>
    <alternativeName>
        <fullName evidence="5">Type I DHQase</fullName>
    </alternativeName>
    <alternativeName>
        <fullName evidence="5">Type I dehydroquinase</fullName>
        <shortName evidence="5">DHQ1</shortName>
    </alternativeName>
</protein>
<evidence type="ECO:0000256" key="3">
    <source>
        <dbReference type="ARBA" id="ARBA00023239"/>
    </source>
</evidence>
<organism evidence="6 7">
    <name type="scientific">Pilibacter termitis</name>
    <dbReference type="NCBI Taxonomy" id="263852"/>
    <lineage>
        <taxon>Bacteria</taxon>
        <taxon>Bacillati</taxon>
        <taxon>Bacillota</taxon>
        <taxon>Bacilli</taxon>
        <taxon>Lactobacillales</taxon>
        <taxon>Enterococcaceae</taxon>
        <taxon>Pilibacter</taxon>
    </lineage>
</organism>
<dbReference type="NCBIfam" id="TIGR01093">
    <property type="entry name" value="aroD"/>
    <property type="match status" value="1"/>
</dbReference>
<dbReference type="GO" id="GO:0003855">
    <property type="term" value="F:3-dehydroquinate dehydratase activity"/>
    <property type="evidence" value="ECO:0007669"/>
    <property type="project" value="UniProtKB-UniRule"/>
</dbReference>
<dbReference type="STRING" id="263852.SAMN02745116_01193"/>
<dbReference type="PANTHER" id="PTHR43699:SF1">
    <property type="entry name" value="3-DEHYDROQUINATE DEHYDRATASE"/>
    <property type="match status" value="1"/>
</dbReference>
<keyword evidence="4 5" id="KW-0704">Schiff base</keyword>
<dbReference type="FunFam" id="3.20.20.70:FF:000047">
    <property type="entry name" value="3-dehydroquinate dehydratase"/>
    <property type="match status" value="1"/>
</dbReference>
<evidence type="ECO:0000256" key="1">
    <source>
        <dbReference type="ARBA" id="ARBA00001864"/>
    </source>
</evidence>
<dbReference type="GO" id="GO:0046279">
    <property type="term" value="P:3,4-dihydroxybenzoate biosynthetic process"/>
    <property type="evidence" value="ECO:0007669"/>
    <property type="project" value="TreeGrafter"/>
</dbReference>
<keyword evidence="5" id="KW-0028">Amino-acid biosynthesis</keyword>
<dbReference type="EMBL" id="FUXI01000011">
    <property type="protein sequence ID" value="SJZ69627.1"/>
    <property type="molecule type" value="Genomic_DNA"/>
</dbReference>
<feature type="binding site" evidence="5">
    <location>
        <position position="209"/>
    </location>
    <ligand>
        <name>3-dehydroquinate</name>
        <dbReference type="ChEBI" id="CHEBI:32364"/>
    </ligand>
</feature>
<dbReference type="Gene3D" id="3.20.20.70">
    <property type="entry name" value="Aldolase class I"/>
    <property type="match status" value="1"/>
</dbReference>
<comment type="pathway">
    <text evidence="5">Metabolic intermediate biosynthesis; chorismate biosynthesis; chorismate from D-erythrose 4-phosphate and phosphoenolpyruvate: step 3/7.</text>
</comment>
<name>A0A1T4MS12_9ENTE</name>
<keyword evidence="2 5" id="KW-0057">Aromatic amino acid biosynthesis</keyword>
<reference evidence="6 7" key="1">
    <citation type="submission" date="2017-02" db="EMBL/GenBank/DDBJ databases">
        <authorList>
            <person name="Peterson S.W."/>
        </authorList>
    </citation>
    <scope>NUCLEOTIDE SEQUENCE [LARGE SCALE GENOMIC DNA]</scope>
    <source>
        <strain evidence="6 7">ATCC BAA-1030</strain>
    </source>
</reference>
<evidence type="ECO:0000313" key="7">
    <source>
        <dbReference type="Proteomes" id="UP000190328"/>
    </source>
</evidence>
<evidence type="ECO:0000256" key="2">
    <source>
        <dbReference type="ARBA" id="ARBA00023141"/>
    </source>
</evidence>
<dbReference type="Proteomes" id="UP000190328">
    <property type="component" value="Unassembled WGS sequence"/>
</dbReference>